<keyword evidence="10" id="KW-0520">NAD</keyword>
<evidence type="ECO:0000256" key="4">
    <source>
        <dbReference type="ARBA" id="ARBA00007505"/>
    </source>
</evidence>
<evidence type="ECO:0000313" key="15">
    <source>
        <dbReference type="EMBL" id="OGZ57368.1"/>
    </source>
</evidence>
<dbReference type="Pfam" id="PF16363">
    <property type="entry name" value="GDP_Man_Dehyd"/>
    <property type="match status" value="1"/>
</dbReference>
<evidence type="ECO:0000256" key="13">
    <source>
        <dbReference type="ARBA" id="ARBA00023239"/>
    </source>
</evidence>
<dbReference type="EC" id="4.1.1.35" evidence="5"/>
<comment type="pathway">
    <text evidence="3">Nucleotide-sugar biosynthesis; UDP-alpha-D-xylose biosynthesis; UDP-alpha-D-xylose from UDP-alpha-D-glucuronate: step 1/1.</text>
</comment>
<dbReference type="InterPro" id="IPR044516">
    <property type="entry name" value="UXS-like"/>
</dbReference>
<name>A0A1G2H606_9BACT</name>
<evidence type="ECO:0000313" key="16">
    <source>
        <dbReference type="Proteomes" id="UP000177932"/>
    </source>
</evidence>
<dbReference type="GO" id="GO:0005737">
    <property type="term" value="C:cytoplasm"/>
    <property type="evidence" value="ECO:0007669"/>
    <property type="project" value="TreeGrafter"/>
</dbReference>
<comment type="similarity">
    <text evidence="4">Belongs to the NAD(P)-dependent epimerase/dehydratase family. UDP-glucuronic acid decarboxylase subfamily.</text>
</comment>
<keyword evidence="7" id="KW-0210">Decarboxylase</keyword>
<dbReference type="SUPFAM" id="SSF51735">
    <property type="entry name" value="NAD(P)-binding Rossmann-fold domains"/>
    <property type="match status" value="1"/>
</dbReference>
<reference evidence="15 16" key="1">
    <citation type="journal article" date="2016" name="Nat. Commun.">
        <title>Thousands of microbial genomes shed light on interconnected biogeochemical processes in an aquifer system.</title>
        <authorList>
            <person name="Anantharaman K."/>
            <person name="Brown C.T."/>
            <person name="Hug L.A."/>
            <person name="Sharon I."/>
            <person name="Castelle C.J."/>
            <person name="Probst A.J."/>
            <person name="Thomas B.C."/>
            <person name="Singh A."/>
            <person name="Wilkins M.J."/>
            <person name="Karaoz U."/>
            <person name="Brodie E.L."/>
            <person name="Williams K.H."/>
            <person name="Hubbard S.S."/>
            <person name="Banfield J.F."/>
        </authorList>
    </citation>
    <scope>NUCLEOTIDE SEQUENCE [LARGE SCALE GENOMIC DNA]</scope>
</reference>
<keyword evidence="8" id="KW-0735">Signal-anchor</keyword>
<dbReference type="PANTHER" id="PTHR43078">
    <property type="entry name" value="UDP-GLUCURONIC ACID DECARBOXYLASE-RELATED"/>
    <property type="match status" value="1"/>
</dbReference>
<evidence type="ECO:0000259" key="14">
    <source>
        <dbReference type="Pfam" id="PF16363"/>
    </source>
</evidence>
<keyword evidence="9" id="KW-1133">Transmembrane helix</keyword>
<comment type="cofactor">
    <cofactor evidence="1">
        <name>NAD(+)</name>
        <dbReference type="ChEBI" id="CHEBI:57540"/>
    </cofactor>
</comment>
<dbReference type="Proteomes" id="UP000177932">
    <property type="component" value="Unassembled WGS sequence"/>
</dbReference>
<evidence type="ECO:0000256" key="12">
    <source>
        <dbReference type="ARBA" id="ARBA00023136"/>
    </source>
</evidence>
<dbReference type="UniPathway" id="UPA00796">
    <property type="reaction ID" value="UER00771"/>
</dbReference>
<gene>
    <name evidence="15" type="ORF">A2827_03740</name>
</gene>
<evidence type="ECO:0000256" key="5">
    <source>
        <dbReference type="ARBA" id="ARBA00012290"/>
    </source>
</evidence>
<dbReference type="GO" id="GO:0070403">
    <property type="term" value="F:NAD+ binding"/>
    <property type="evidence" value="ECO:0007669"/>
    <property type="project" value="InterPro"/>
</dbReference>
<evidence type="ECO:0000256" key="11">
    <source>
        <dbReference type="ARBA" id="ARBA00023034"/>
    </source>
</evidence>
<evidence type="ECO:0000256" key="10">
    <source>
        <dbReference type="ARBA" id="ARBA00023027"/>
    </source>
</evidence>
<evidence type="ECO:0000256" key="6">
    <source>
        <dbReference type="ARBA" id="ARBA00022692"/>
    </source>
</evidence>
<dbReference type="PANTHER" id="PTHR43078:SF6">
    <property type="entry name" value="UDP-GLUCURONIC ACID DECARBOXYLASE 1"/>
    <property type="match status" value="1"/>
</dbReference>
<comment type="subcellular location">
    <subcellularLocation>
        <location evidence="2">Golgi apparatus</location>
        <location evidence="2">Golgi stack membrane</location>
        <topology evidence="2">Single-pass type II membrane protein</topology>
    </subcellularLocation>
</comment>
<keyword evidence="12" id="KW-0472">Membrane</keyword>
<feature type="domain" description="NAD(P)-binding" evidence="14">
    <location>
        <begin position="6"/>
        <end position="314"/>
    </location>
</feature>
<dbReference type="InterPro" id="IPR016040">
    <property type="entry name" value="NAD(P)-bd_dom"/>
</dbReference>
<keyword evidence="6" id="KW-0812">Transmembrane</keyword>
<organism evidence="15 16">
    <name type="scientific">Candidatus Spechtbacteria bacterium RIFCSPHIGHO2_01_FULL_43_30</name>
    <dbReference type="NCBI Taxonomy" id="1802158"/>
    <lineage>
        <taxon>Bacteria</taxon>
        <taxon>Candidatus Spechtiibacteriota</taxon>
    </lineage>
</organism>
<dbReference type="EMBL" id="MHOD01000032">
    <property type="protein sequence ID" value="OGZ57368.1"/>
    <property type="molecule type" value="Genomic_DNA"/>
</dbReference>
<comment type="caution">
    <text evidence="15">The sequence shown here is derived from an EMBL/GenBank/DDBJ whole genome shotgun (WGS) entry which is preliminary data.</text>
</comment>
<keyword evidence="11" id="KW-0333">Golgi apparatus</keyword>
<keyword evidence="13" id="KW-0456">Lyase</keyword>
<dbReference type="GO" id="GO:0033320">
    <property type="term" value="P:UDP-D-xylose biosynthetic process"/>
    <property type="evidence" value="ECO:0007669"/>
    <property type="project" value="UniProtKB-UniPathway"/>
</dbReference>
<dbReference type="AlphaFoldDB" id="A0A1G2H606"/>
<evidence type="ECO:0000256" key="3">
    <source>
        <dbReference type="ARBA" id="ARBA00005100"/>
    </source>
</evidence>
<evidence type="ECO:0000256" key="7">
    <source>
        <dbReference type="ARBA" id="ARBA00022793"/>
    </source>
</evidence>
<dbReference type="Gene3D" id="3.40.50.720">
    <property type="entry name" value="NAD(P)-binding Rossmann-like Domain"/>
    <property type="match status" value="1"/>
</dbReference>
<dbReference type="GO" id="GO:0042732">
    <property type="term" value="P:D-xylose metabolic process"/>
    <property type="evidence" value="ECO:0007669"/>
    <property type="project" value="InterPro"/>
</dbReference>
<evidence type="ECO:0000256" key="9">
    <source>
        <dbReference type="ARBA" id="ARBA00022989"/>
    </source>
</evidence>
<dbReference type="InterPro" id="IPR036291">
    <property type="entry name" value="NAD(P)-bd_dom_sf"/>
</dbReference>
<evidence type="ECO:0000256" key="2">
    <source>
        <dbReference type="ARBA" id="ARBA00004447"/>
    </source>
</evidence>
<sequence length="323" mass="35885">MINAVFVTGGAGFIGSHLCEKLLLGGKKVFALDNLSTGRMENIQHLISNGNFKFTKGSVLDKDVVDKMANDADEVYHLAAAVGVKTIMEKPLESWILNIEGTENVLNAACKRKTPVLIASTSEIYGKNTKVPFGEDDDRVYGSVKNYRWGYAFSKGVDEFLALAYFREKGLPARIARFFNTIGPRQTGIYGMVVPRFIQQALKNEPIMVYGDGNQTRCFGYVKDVVGAVIALMERDDTAGEVYNLGSDEEISINELAKMVIKLTGSKSKIAHIPYSDVYPEGFEDMARRKPDLSKVKRSINYKPTVNIDGILKEIVDFEKNRL</sequence>
<proteinExistence type="inferred from homology"/>
<protein>
    <recommendedName>
        <fullName evidence="5">UDP-glucuronate decarboxylase</fullName>
        <ecNumber evidence="5">4.1.1.35</ecNumber>
    </recommendedName>
</protein>
<evidence type="ECO:0000256" key="1">
    <source>
        <dbReference type="ARBA" id="ARBA00001911"/>
    </source>
</evidence>
<evidence type="ECO:0000256" key="8">
    <source>
        <dbReference type="ARBA" id="ARBA00022968"/>
    </source>
</evidence>
<dbReference type="STRING" id="1802158.A2827_03740"/>
<dbReference type="GO" id="GO:0048040">
    <property type="term" value="F:UDP-glucuronate decarboxylase activity"/>
    <property type="evidence" value="ECO:0007669"/>
    <property type="project" value="UniProtKB-EC"/>
</dbReference>
<accession>A0A1G2H606</accession>